<dbReference type="SUPFAM" id="SSF48317">
    <property type="entry name" value="Acid phosphatase/Vanadium-dependent haloperoxidase"/>
    <property type="match status" value="1"/>
</dbReference>
<evidence type="ECO:0000313" key="4">
    <source>
        <dbReference type="Proteomes" id="UP000034508"/>
    </source>
</evidence>
<gene>
    <name evidence="3" type="ORF">US31_C0002G0015</name>
</gene>
<organism evidence="3 4">
    <name type="scientific">Berkelbacteria bacterium GW2011_GWA1_36_9</name>
    <dbReference type="NCBI Taxonomy" id="1618331"/>
    <lineage>
        <taxon>Bacteria</taxon>
        <taxon>Candidatus Berkelbacteria</taxon>
    </lineage>
</organism>
<dbReference type="Gene3D" id="1.20.144.10">
    <property type="entry name" value="Phosphatidic acid phosphatase type 2/haloperoxidase"/>
    <property type="match status" value="1"/>
</dbReference>
<name>A0A0G0FXZ0_9BACT</name>
<feature type="transmembrane region" description="Helical" evidence="1">
    <location>
        <begin position="62"/>
        <end position="81"/>
    </location>
</feature>
<keyword evidence="1" id="KW-0472">Membrane</keyword>
<dbReference type="Proteomes" id="UP000034508">
    <property type="component" value="Unassembled WGS sequence"/>
</dbReference>
<comment type="caution">
    <text evidence="3">The sequence shown here is derived from an EMBL/GenBank/DDBJ whole genome shotgun (WGS) entry which is preliminary data.</text>
</comment>
<keyword evidence="1" id="KW-1133">Transmembrane helix</keyword>
<accession>A0A0G0FXZ0</accession>
<dbReference type="PANTHER" id="PTHR14969">
    <property type="entry name" value="SPHINGOSINE-1-PHOSPHATE PHOSPHOHYDROLASE"/>
    <property type="match status" value="1"/>
</dbReference>
<evidence type="ECO:0000256" key="1">
    <source>
        <dbReference type="SAM" id="Phobius"/>
    </source>
</evidence>
<feature type="domain" description="Phosphatidic acid phosphatase type 2/haloperoxidase" evidence="2">
    <location>
        <begin position="58"/>
        <end position="167"/>
    </location>
</feature>
<proteinExistence type="predicted"/>
<dbReference type="PANTHER" id="PTHR14969:SF13">
    <property type="entry name" value="AT30094P"/>
    <property type="match status" value="1"/>
</dbReference>
<evidence type="ECO:0000259" key="2">
    <source>
        <dbReference type="SMART" id="SM00014"/>
    </source>
</evidence>
<dbReference type="InterPro" id="IPR000326">
    <property type="entry name" value="PAP2/HPO"/>
</dbReference>
<dbReference type="Pfam" id="PF01569">
    <property type="entry name" value="PAP2"/>
    <property type="match status" value="1"/>
</dbReference>
<feature type="transmembrane region" description="Helical" evidence="1">
    <location>
        <begin position="127"/>
        <end position="146"/>
    </location>
</feature>
<evidence type="ECO:0000313" key="3">
    <source>
        <dbReference type="EMBL" id="KKQ18670.1"/>
    </source>
</evidence>
<dbReference type="SMART" id="SM00014">
    <property type="entry name" value="acidPPc"/>
    <property type="match status" value="1"/>
</dbReference>
<sequence>MIHQINNFDQNIVLSLNSFFTKHSSLVVDKFFAEYLMYFLPVILLILWFWSRDSKKVTLRALFSVILAWPILAYIIGNLINRPRPFEMTGVQELVFHRPDFSFPSDHASALFAVAFSFWFSGYKKLAWVMFVMAIIISFFRVATAIHFPTDILGGFVIGLISAYLIDLFDKPLNIIYSFIIRILKVVHLA</sequence>
<feature type="transmembrane region" description="Helical" evidence="1">
    <location>
        <begin position="32"/>
        <end position="50"/>
    </location>
</feature>
<reference evidence="3 4" key="1">
    <citation type="journal article" date="2015" name="Nature">
        <title>rRNA introns, odd ribosomes, and small enigmatic genomes across a large radiation of phyla.</title>
        <authorList>
            <person name="Brown C.T."/>
            <person name="Hug L.A."/>
            <person name="Thomas B.C."/>
            <person name="Sharon I."/>
            <person name="Castelle C.J."/>
            <person name="Singh A."/>
            <person name="Wilkins M.J."/>
            <person name="Williams K.H."/>
            <person name="Banfield J.F."/>
        </authorList>
    </citation>
    <scope>NUCLEOTIDE SEQUENCE [LARGE SCALE GENOMIC DNA]</scope>
</reference>
<feature type="transmembrane region" description="Helical" evidence="1">
    <location>
        <begin position="152"/>
        <end position="169"/>
    </location>
</feature>
<dbReference type="EMBL" id="LBSM01000002">
    <property type="protein sequence ID" value="KKQ18670.1"/>
    <property type="molecule type" value="Genomic_DNA"/>
</dbReference>
<dbReference type="AlphaFoldDB" id="A0A0G0FXZ0"/>
<keyword evidence="1" id="KW-0812">Transmembrane</keyword>
<protein>
    <submittedName>
        <fullName evidence="3">PAP2 superfamily protein</fullName>
    </submittedName>
</protein>
<dbReference type="InterPro" id="IPR036938">
    <property type="entry name" value="PAP2/HPO_sf"/>
</dbReference>